<sequence length="353" mass="39841">MLFSPKFVALVIALLAFNNVLIVTPITPPSLYYGFMAFTVFLAIINSKHKIDYLTLTLVFICLLSIQFNTIPVFFKPYNRFIVFVIALLVLSPLFYGDYINQVKHYCFKYTNHLIVWLTLLSFVGRVSGVYSGIDNGSNFGGFTINSMTLSPLAGISLLLCVFNLKYKDLKKKQNLFYKFMIVVSFLTLLLSASRIAIVSAVIALLFLSIQLYKKRLGTLIRVLLGICLLSILSFPLWSQYTENLIEKTEKRAADGDEFGSREELWAYRLDEFKESPVIGIGYSNALYGTINYDTGTVEPGTSWGVILAMTGILGIGIFVFLVLRTFIRNSKIAKFKSQLSLNHFLNTLLVFL</sequence>
<evidence type="ECO:0000256" key="2">
    <source>
        <dbReference type="ARBA" id="ARBA00022692"/>
    </source>
</evidence>
<evidence type="ECO:0000313" key="8">
    <source>
        <dbReference type="Proteomes" id="UP000014962"/>
    </source>
</evidence>
<proteinExistence type="predicted"/>
<accession>S7XFK7</accession>
<evidence type="ECO:0000256" key="1">
    <source>
        <dbReference type="ARBA" id="ARBA00004141"/>
    </source>
</evidence>
<keyword evidence="3 5" id="KW-1133">Transmembrane helix</keyword>
<dbReference type="PANTHER" id="PTHR37422">
    <property type="entry name" value="TEICHURONIC ACID BIOSYNTHESIS PROTEIN TUAE"/>
    <property type="match status" value="1"/>
</dbReference>
<keyword evidence="4 5" id="KW-0472">Membrane</keyword>
<feature type="transmembrane region" description="Helical" evidence="5">
    <location>
        <begin position="220"/>
        <end position="238"/>
    </location>
</feature>
<name>S7XFK7_9FLAO</name>
<dbReference type="RefSeq" id="WP_020895728.1">
    <property type="nucleotide sequence ID" value="NZ_ATMR01000007.1"/>
</dbReference>
<dbReference type="AlphaFoldDB" id="S7XFK7"/>
<keyword evidence="8" id="KW-1185">Reference proteome</keyword>
<dbReference type="InterPro" id="IPR007016">
    <property type="entry name" value="O-antigen_ligase-rel_domated"/>
</dbReference>
<dbReference type="Proteomes" id="UP000014962">
    <property type="component" value="Unassembled WGS sequence"/>
</dbReference>
<dbReference type="eggNOG" id="ENOG5031SZ4">
    <property type="taxonomic scope" value="Bacteria"/>
</dbReference>
<feature type="transmembrane region" description="Helical" evidence="5">
    <location>
        <begin position="81"/>
        <end position="101"/>
    </location>
</feature>
<dbReference type="Pfam" id="PF04932">
    <property type="entry name" value="Wzy_C"/>
    <property type="match status" value="1"/>
</dbReference>
<evidence type="ECO:0000256" key="3">
    <source>
        <dbReference type="ARBA" id="ARBA00022989"/>
    </source>
</evidence>
<dbReference type="STRING" id="641526.ADIWIN_0127"/>
<comment type="caution">
    <text evidence="7">The sequence shown here is derived from an EMBL/GenBank/DDBJ whole genome shotgun (WGS) entry which is preliminary data.</text>
</comment>
<feature type="transmembrane region" description="Helical" evidence="5">
    <location>
        <begin position="140"/>
        <end position="163"/>
    </location>
</feature>
<feature type="transmembrane region" description="Helical" evidence="5">
    <location>
        <begin position="304"/>
        <end position="328"/>
    </location>
</feature>
<dbReference type="EMBL" id="ATMR01000007">
    <property type="protein sequence ID" value="EPR74763.1"/>
    <property type="molecule type" value="Genomic_DNA"/>
</dbReference>
<reference evidence="7 8" key="1">
    <citation type="journal article" date="2013" name="Genome Announc.">
        <title>Draft Genome Sequence of Winogradskyella psychrotolerans RS-3T, Isolated from the Marine Transect of Kongsfjorden, Ny-Alesund, Svalbard, Arctic Ocean.</title>
        <authorList>
            <person name="Kumar Pinnaka A."/>
            <person name="Ara S."/>
            <person name="Singh A."/>
            <person name="Shivaji S."/>
        </authorList>
    </citation>
    <scope>NUCLEOTIDE SEQUENCE [LARGE SCALE GENOMIC DNA]</scope>
    <source>
        <strain evidence="7 8">RS-3</strain>
    </source>
</reference>
<dbReference type="InterPro" id="IPR051533">
    <property type="entry name" value="WaaL-like"/>
</dbReference>
<evidence type="ECO:0000313" key="7">
    <source>
        <dbReference type="EMBL" id="EPR74763.1"/>
    </source>
</evidence>
<feature type="transmembrane region" description="Helical" evidence="5">
    <location>
        <begin position="7"/>
        <end position="24"/>
    </location>
</feature>
<organism evidence="7 8">
    <name type="scientific">Winogradskyella psychrotolerans RS-3</name>
    <dbReference type="NCBI Taxonomy" id="641526"/>
    <lineage>
        <taxon>Bacteria</taxon>
        <taxon>Pseudomonadati</taxon>
        <taxon>Bacteroidota</taxon>
        <taxon>Flavobacteriia</taxon>
        <taxon>Flavobacteriales</taxon>
        <taxon>Flavobacteriaceae</taxon>
        <taxon>Winogradskyella</taxon>
    </lineage>
</organism>
<evidence type="ECO:0000259" key="6">
    <source>
        <dbReference type="Pfam" id="PF04932"/>
    </source>
</evidence>
<keyword evidence="2 5" id="KW-0812">Transmembrane</keyword>
<comment type="subcellular location">
    <subcellularLocation>
        <location evidence="1">Membrane</location>
        <topology evidence="1">Multi-pass membrane protein</topology>
    </subcellularLocation>
</comment>
<feature type="transmembrane region" description="Helical" evidence="5">
    <location>
        <begin position="113"/>
        <end position="134"/>
    </location>
</feature>
<feature type="transmembrane region" description="Helical" evidence="5">
    <location>
        <begin position="175"/>
        <end position="191"/>
    </location>
</feature>
<feature type="transmembrane region" description="Helical" evidence="5">
    <location>
        <begin position="53"/>
        <end position="75"/>
    </location>
</feature>
<protein>
    <recommendedName>
        <fullName evidence="6">O-antigen ligase-related domain-containing protein</fullName>
    </recommendedName>
</protein>
<gene>
    <name evidence="7" type="ORF">ADIWIN_0127</name>
</gene>
<evidence type="ECO:0000256" key="4">
    <source>
        <dbReference type="ARBA" id="ARBA00023136"/>
    </source>
</evidence>
<feature type="domain" description="O-antigen ligase-related" evidence="6">
    <location>
        <begin position="181"/>
        <end position="319"/>
    </location>
</feature>
<feature type="transmembrane region" description="Helical" evidence="5">
    <location>
        <begin position="30"/>
        <end position="46"/>
    </location>
</feature>
<dbReference type="GO" id="GO:0016020">
    <property type="term" value="C:membrane"/>
    <property type="evidence" value="ECO:0007669"/>
    <property type="project" value="UniProtKB-SubCell"/>
</dbReference>
<dbReference type="OrthoDB" id="1100962at2"/>
<dbReference type="PANTHER" id="PTHR37422:SF17">
    <property type="entry name" value="O-ANTIGEN LIGASE"/>
    <property type="match status" value="1"/>
</dbReference>
<evidence type="ECO:0000256" key="5">
    <source>
        <dbReference type="SAM" id="Phobius"/>
    </source>
</evidence>
<feature type="transmembrane region" description="Helical" evidence="5">
    <location>
        <begin position="197"/>
        <end position="213"/>
    </location>
</feature>